<dbReference type="KEGG" id="aad:TC41_1766"/>
<dbReference type="STRING" id="1048834.TC41_1766"/>
<dbReference type="AlphaFoldDB" id="F8ILC5"/>
<evidence type="ECO:0000313" key="3">
    <source>
        <dbReference type="Proteomes" id="UP000000292"/>
    </source>
</evidence>
<proteinExistence type="predicted"/>
<name>F8ILC5_ALIAT</name>
<sequence length="163" mass="19739">MNKDMESVILEFHQKAYELVRAHADATEEEIAKLGEPLVDEYFHKLLDADPLTRYAQLEYMRSLTERARVELEYIVWYLEHKDRIPSDVEPLYSDFLAMFEERGWDLSRIRWLLEQLENEIDEIDVETRRFLDAHNEQLTQMLLDDRVYDFVKKMLKKRNILV</sequence>
<reference evidence="2 3" key="1">
    <citation type="journal article" date="2011" name="J. Bacteriol.">
        <title>Complete Genome Sequence of Alicyclobacillus acidocaldarius Strain Tc-4-1.</title>
        <authorList>
            <person name="Chen Y."/>
            <person name="He Y."/>
            <person name="Zhang B."/>
            <person name="Yang J."/>
            <person name="Li W."/>
            <person name="Dong Z."/>
            <person name="Hu S."/>
        </authorList>
    </citation>
    <scope>NUCLEOTIDE SEQUENCE [LARGE SCALE GENOMIC DNA]</scope>
    <source>
        <strain evidence="2 3">Tc-4-1</strain>
    </source>
</reference>
<dbReference type="EMBL" id="CP002902">
    <property type="protein sequence ID" value="AEJ43691.1"/>
    <property type="molecule type" value="Genomic_DNA"/>
</dbReference>
<dbReference type="OrthoDB" id="2378172at2"/>
<dbReference type="Proteomes" id="UP000000292">
    <property type="component" value="Chromosome"/>
</dbReference>
<organism evidence="2 3">
    <name type="scientific">Alicyclobacillus acidocaldarius (strain Tc-4-1)</name>
    <name type="common">Bacillus acidocaldarius</name>
    <dbReference type="NCBI Taxonomy" id="1048834"/>
    <lineage>
        <taxon>Bacteria</taxon>
        <taxon>Bacillati</taxon>
        <taxon>Bacillota</taxon>
        <taxon>Bacilli</taxon>
        <taxon>Bacillales</taxon>
        <taxon>Alicyclobacillaceae</taxon>
        <taxon>Alicyclobacillus</taxon>
    </lineage>
</organism>
<reference evidence="3" key="2">
    <citation type="submission" date="2011-06" db="EMBL/GenBank/DDBJ databases">
        <title>The complete genome sequence of Alicyclobacillus acidocaldarius sp. Tc-4-1.</title>
        <authorList>
            <person name="Chen Y."/>
            <person name="He Y."/>
            <person name="Dong Z."/>
            <person name="Hu S."/>
        </authorList>
    </citation>
    <scope>NUCLEOTIDE SEQUENCE [LARGE SCALE GENOMIC DNA]</scope>
    <source>
        <strain evidence="3">Tc-4-1</strain>
    </source>
</reference>
<dbReference type="PATRIC" id="fig|1048834.4.peg.1675"/>
<accession>F8ILC5</accession>
<feature type="coiled-coil region" evidence="1">
    <location>
        <begin position="107"/>
        <end position="134"/>
    </location>
</feature>
<evidence type="ECO:0000313" key="2">
    <source>
        <dbReference type="EMBL" id="AEJ43691.1"/>
    </source>
</evidence>
<dbReference type="RefSeq" id="WP_014464555.1">
    <property type="nucleotide sequence ID" value="NC_017167.1"/>
</dbReference>
<gene>
    <name evidence="2" type="ordered locus">TC41_1766</name>
</gene>
<dbReference type="HOGENOM" id="CLU_1623679_0_0_9"/>
<protein>
    <submittedName>
        <fullName evidence="2">Uncharacterized protein</fullName>
    </submittedName>
</protein>
<keyword evidence="1" id="KW-0175">Coiled coil</keyword>
<evidence type="ECO:0000256" key="1">
    <source>
        <dbReference type="SAM" id="Coils"/>
    </source>
</evidence>